<dbReference type="InterPro" id="IPR005141">
    <property type="entry name" value="eRF1_2"/>
</dbReference>
<dbReference type="GO" id="GO:0071025">
    <property type="term" value="P:RNA surveillance"/>
    <property type="evidence" value="ECO:0007669"/>
    <property type="project" value="InterPro"/>
</dbReference>
<dbReference type="InterPro" id="IPR042226">
    <property type="entry name" value="eFR1_2_sf"/>
</dbReference>
<dbReference type="SMART" id="SM01194">
    <property type="entry name" value="eRF1_1"/>
    <property type="match status" value="1"/>
</dbReference>
<name>H2B061_KAZAF</name>
<dbReference type="GO" id="GO:0032790">
    <property type="term" value="P:ribosome disassembly"/>
    <property type="evidence" value="ECO:0007669"/>
    <property type="project" value="TreeGrafter"/>
</dbReference>
<proteinExistence type="inferred from homology"/>
<comment type="similarity">
    <text evidence="3 6">Belongs to the eukaryotic release factor 1 family. Pelota subfamily.</text>
</comment>
<dbReference type="InterPro" id="IPR005140">
    <property type="entry name" value="eRF1_Pelota-like_N"/>
</dbReference>
<protein>
    <recommendedName>
        <fullName evidence="6">Protein DOM34 homolog</fullName>
    </recommendedName>
</protein>
<dbReference type="InParanoid" id="H2B061"/>
<dbReference type="SUPFAM" id="SSF159065">
    <property type="entry name" value="Dom34/Pelota N-terminal domain-like"/>
    <property type="match status" value="1"/>
</dbReference>
<comment type="subcellular location">
    <subcellularLocation>
        <location evidence="2 6">Cytoplasm</location>
    </subcellularLocation>
</comment>
<dbReference type="Gene3D" id="3.30.420.60">
    <property type="entry name" value="eRF1 domain 2"/>
    <property type="match status" value="1"/>
</dbReference>
<dbReference type="PANTHER" id="PTHR10853:SF0">
    <property type="entry name" value="PROTEIN PELOTA HOMOLOG"/>
    <property type="match status" value="1"/>
</dbReference>
<dbReference type="STRING" id="1071382.H2B061"/>
<dbReference type="NCBIfam" id="TIGR00111">
    <property type="entry name" value="pelota"/>
    <property type="match status" value="1"/>
</dbReference>
<accession>H2B061</accession>
<organism evidence="8 9">
    <name type="scientific">Kazachstania africana (strain ATCC 22294 / BCRC 22015 / CBS 2517 / CECT 1963 / NBRC 1671 / NRRL Y-8276)</name>
    <name type="common">Yeast</name>
    <name type="synonym">Kluyveromyces africanus</name>
    <dbReference type="NCBI Taxonomy" id="1071382"/>
    <lineage>
        <taxon>Eukaryota</taxon>
        <taxon>Fungi</taxon>
        <taxon>Dikarya</taxon>
        <taxon>Ascomycota</taxon>
        <taxon>Saccharomycotina</taxon>
        <taxon>Saccharomycetes</taxon>
        <taxon>Saccharomycetales</taxon>
        <taxon>Saccharomycetaceae</taxon>
        <taxon>Kazachstania</taxon>
    </lineage>
</organism>
<dbReference type="Proteomes" id="UP000005220">
    <property type="component" value="Chromosome 9"/>
</dbReference>
<evidence type="ECO:0000256" key="4">
    <source>
        <dbReference type="ARBA" id="ARBA00022490"/>
    </source>
</evidence>
<dbReference type="InterPro" id="IPR005142">
    <property type="entry name" value="eRF1_3"/>
</dbReference>
<reference evidence="8 9" key="1">
    <citation type="journal article" date="2011" name="Proc. Natl. Acad. Sci. U.S.A.">
        <title>Evolutionary erosion of yeast sex chromosomes by mating-type switching accidents.</title>
        <authorList>
            <person name="Gordon J.L."/>
            <person name="Armisen D."/>
            <person name="Proux-Wera E."/>
            <person name="Oheigeartaigh S.S."/>
            <person name="Byrne K.P."/>
            <person name="Wolfe K.H."/>
        </authorList>
    </citation>
    <scope>NUCLEOTIDE SEQUENCE [LARGE SCALE GENOMIC DNA]</scope>
    <source>
        <strain evidence="9">ATCC 22294 / BCRC 22015 / CBS 2517 / CECT 1963 / NBRC 1671 / NRRL Y-8276</strain>
    </source>
</reference>
<evidence type="ECO:0000313" key="9">
    <source>
        <dbReference type="Proteomes" id="UP000005220"/>
    </source>
</evidence>
<keyword evidence="4 6" id="KW-0963">Cytoplasm</keyword>
<dbReference type="InterPro" id="IPR029064">
    <property type="entry name" value="Ribosomal_eL30-like_sf"/>
</dbReference>
<sequence>MKLLDLVDSSNETRVKLTPENKDDLFTIYQIIDPNDEIIIKKQFKQSDSDKSDLLSMRLKIISFEFDIKDEYLRYKAITVPMGGNQKTDYPIGKFISFNIVYNHVITIFKDEDNKLNKYAKKLINESIEDNFEIGAIVLQDGIAHICELNSLSVVMRQKVSVNSKKKKTTENEVETQEFYQVIYDSMLNQLSLNDLKCFLICSPGFYAETLFKFIEKKATETNNTDILNNLNIFVVAHCSNGYLQGIDEVLRNPKYTEVIGDTKLIKDVKLFGEFMEHLNLDDSFAWYGEFEIFKAVEQDAVETLLMTDTMMKSNDIHKRERYMDLIETVENNGGKVVIFSSLNGTGEELNKLDGIACILKYALPNLDEDYDENDEKEKEEEEN</sequence>
<dbReference type="Pfam" id="PF03464">
    <property type="entry name" value="eRF1_2"/>
    <property type="match status" value="1"/>
</dbReference>
<keyword evidence="5 6" id="KW-0479">Metal-binding</keyword>
<dbReference type="Pfam" id="PF26356">
    <property type="entry name" value="Pelota_N"/>
    <property type="match status" value="1"/>
</dbReference>
<dbReference type="InterPro" id="IPR058547">
    <property type="entry name" value="Pelota_N"/>
</dbReference>
<dbReference type="OrthoDB" id="10249111at2759"/>
<dbReference type="GO" id="GO:0046872">
    <property type="term" value="F:metal ion binding"/>
    <property type="evidence" value="ECO:0007669"/>
    <property type="project" value="UniProtKB-KW"/>
</dbReference>
<keyword evidence="9" id="KW-1185">Reference proteome</keyword>
<evidence type="ECO:0000256" key="3">
    <source>
        <dbReference type="ARBA" id="ARBA00009504"/>
    </source>
</evidence>
<dbReference type="EMBL" id="HE650829">
    <property type="protein sequence ID" value="CCF60011.1"/>
    <property type="molecule type" value="Genomic_DNA"/>
</dbReference>
<evidence type="ECO:0000259" key="7">
    <source>
        <dbReference type="SMART" id="SM01194"/>
    </source>
</evidence>
<dbReference type="Gene3D" id="2.30.30.870">
    <property type="entry name" value="Pelota, domain A"/>
    <property type="match status" value="1"/>
</dbReference>
<evidence type="ECO:0000256" key="2">
    <source>
        <dbReference type="ARBA" id="ARBA00004496"/>
    </source>
</evidence>
<dbReference type="GO" id="GO:0070651">
    <property type="term" value="P:nonfunctional rRNA decay"/>
    <property type="evidence" value="ECO:0007669"/>
    <property type="project" value="TreeGrafter"/>
</dbReference>
<dbReference type="AlphaFoldDB" id="H2B061"/>
<dbReference type="GO" id="GO:0005737">
    <property type="term" value="C:cytoplasm"/>
    <property type="evidence" value="ECO:0007669"/>
    <property type="project" value="UniProtKB-SubCell"/>
</dbReference>
<evidence type="ECO:0000313" key="8">
    <source>
        <dbReference type="EMBL" id="CCF60011.1"/>
    </source>
</evidence>
<dbReference type="PANTHER" id="PTHR10853">
    <property type="entry name" value="PELOTA"/>
    <property type="match status" value="1"/>
</dbReference>
<dbReference type="FunFam" id="3.30.1330.30:FF:000008">
    <property type="entry name" value="Protein pelota homolog"/>
    <property type="match status" value="1"/>
</dbReference>
<comment type="cofactor">
    <cofactor evidence="1 6">
        <name>a divalent metal cation</name>
        <dbReference type="ChEBI" id="CHEBI:60240"/>
    </cofactor>
</comment>
<gene>
    <name evidence="8" type="primary">KAFR0I02320</name>
    <name evidence="8" type="ORF">KAFR_0I02320</name>
</gene>
<dbReference type="Pfam" id="PF03465">
    <property type="entry name" value="eRF1_3"/>
    <property type="match status" value="1"/>
</dbReference>
<feature type="domain" description="eRF1/Pelota-like N-terminal" evidence="7">
    <location>
        <begin position="1"/>
        <end position="129"/>
    </location>
</feature>
<dbReference type="SUPFAM" id="SSF55315">
    <property type="entry name" value="L30e-like"/>
    <property type="match status" value="1"/>
</dbReference>
<evidence type="ECO:0000256" key="5">
    <source>
        <dbReference type="ARBA" id="ARBA00022723"/>
    </source>
</evidence>
<dbReference type="SUPFAM" id="SSF53137">
    <property type="entry name" value="Translational machinery components"/>
    <property type="match status" value="1"/>
</dbReference>
<dbReference type="Gene3D" id="3.30.1330.30">
    <property type="match status" value="1"/>
</dbReference>
<dbReference type="eggNOG" id="KOG2869">
    <property type="taxonomic scope" value="Eukaryota"/>
</dbReference>
<dbReference type="KEGG" id="kaf:KAFR_0I02320"/>
<dbReference type="InterPro" id="IPR038069">
    <property type="entry name" value="Pelota/DOM34_N"/>
</dbReference>
<dbReference type="RefSeq" id="XP_003959146.1">
    <property type="nucleotide sequence ID" value="XM_003959097.1"/>
</dbReference>
<dbReference type="GO" id="GO:0070966">
    <property type="term" value="P:nuclear-transcribed mRNA catabolic process, no-go decay"/>
    <property type="evidence" value="ECO:0007669"/>
    <property type="project" value="InterPro"/>
</dbReference>
<evidence type="ECO:0000256" key="6">
    <source>
        <dbReference type="RuleBase" id="RU362019"/>
    </source>
</evidence>
<comment type="function">
    <text evidence="6">Component of the Dom34-Hbs1 complex, a complex that recognizes stalled ribosomes and triggers the No-Go Decay (NGD) pathway (PubMed:20890290). In the Dom34-Hbs1 complex, dom34 recognizes ribosomes stalled at the 3' end of an mRNA and engages stalled ribosomes by destabilizing mRNA in the mRNA channel. Following ribosome-binding, the Dom34-Hbs1 complex promotes the disassembly of stalled ribosomes, followed by degradation of damaged mRNAs as part of the NGD pathway.</text>
</comment>
<evidence type="ECO:0000256" key="1">
    <source>
        <dbReference type="ARBA" id="ARBA00001968"/>
    </source>
</evidence>
<dbReference type="HOGENOM" id="CLU_023334_3_1_1"/>
<dbReference type="GO" id="GO:0070481">
    <property type="term" value="P:nuclear-transcribed mRNA catabolic process, non-stop decay"/>
    <property type="evidence" value="ECO:0007669"/>
    <property type="project" value="InterPro"/>
</dbReference>
<dbReference type="InterPro" id="IPR004405">
    <property type="entry name" value="TF_pelota"/>
</dbReference>
<dbReference type="GeneID" id="13883647"/>